<dbReference type="InterPro" id="IPR032675">
    <property type="entry name" value="LRR_dom_sf"/>
</dbReference>
<keyword evidence="1 2" id="KW-0597">Phosphoprotein</keyword>
<keyword evidence="5" id="KW-1185">Reference proteome</keyword>
<name>F0ZJ69_DICPU</name>
<evidence type="ECO:0000256" key="1">
    <source>
        <dbReference type="ARBA" id="ARBA00022553"/>
    </source>
</evidence>
<dbReference type="Proteomes" id="UP000001064">
    <property type="component" value="Unassembled WGS sequence"/>
</dbReference>
<dbReference type="Gene3D" id="3.80.10.10">
    <property type="entry name" value="Ribonuclease Inhibitor"/>
    <property type="match status" value="2"/>
</dbReference>
<dbReference type="Pfam" id="PF13516">
    <property type="entry name" value="LRR_6"/>
    <property type="match status" value="3"/>
</dbReference>
<dbReference type="GO" id="GO:0000160">
    <property type="term" value="P:phosphorelay signal transduction system"/>
    <property type="evidence" value="ECO:0007669"/>
    <property type="project" value="InterPro"/>
</dbReference>
<evidence type="ECO:0000256" key="2">
    <source>
        <dbReference type="PROSITE-ProRule" id="PRU00169"/>
    </source>
</evidence>
<dbReference type="STRING" id="5786.F0ZJ69"/>
<dbReference type="Gene3D" id="3.40.50.2300">
    <property type="match status" value="1"/>
</dbReference>
<reference evidence="5" key="1">
    <citation type="journal article" date="2011" name="Genome Biol.">
        <title>Comparative genomics of the social amoebae Dictyostelium discoideum and Dictyostelium purpureum.</title>
        <authorList>
            <consortium name="US DOE Joint Genome Institute (JGI-PGF)"/>
            <person name="Sucgang R."/>
            <person name="Kuo A."/>
            <person name="Tian X."/>
            <person name="Salerno W."/>
            <person name="Parikh A."/>
            <person name="Feasley C.L."/>
            <person name="Dalin E."/>
            <person name="Tu H."/>
            <person name="Huang E."/>
            <person name="Barry K."/>
            <person name="Lindquist E."/>
            <person name="Shapiro H."/>
            <person name="Bruce D."/>
            <person name="Schmutz J."/>
            <person name="Salamov A."/>
            <person name="Fey P."/>
            <person name="Gaudet P."/>
            <person name="Anjard C."/>
            <person name="Babu M.M."/>
            <person name="Basu S."/>
            <person name="Bushmanova Y."/>
            <person name="van der Wel H."/>
            <person name="Katoh-Kurasawa M."/>
            <person name="Dinh C."/>
            <person name="Coutinho P.M."/>
            <person name="Saito T."/>
            <person name="Elias M."/>
            <person name="Schaap P."/>
            <person name="Kay R.R."/>
            <person name="Henrissat B."/>
            <person name="Eichinger L."/>
            <person name="Rivero F."/>
            <person name="Putnam N.H."/>
            <person name="West C.M."/>
            <person name="Loomis W.F."/>
            <person name="Chisholm R.L."/>
            <person name="Shaulsky G."/>
            <person name="Strassmann J.E."/>
            <person name="Queller D.C."/>
            <person name="Kuspa A."/>
            <person name="Grigoriev I.V."/>
        </authorList>
    </citation>
    <scope>NUCLEOTIDE SEQUENCE [LARGE SCALE GENOMIC DNA]</scope>
    <source>
        <strain evidence="5">QSDP1</strain>
    </source>
</reference>
<dbReference type="GeneID" id="10500352"/>
<accession>F0ZJ69</accession>
<dbReference type="PROSITE" id="PS50110">
    <property type="entry name" value="RESPONSE_REGULATORY"/>
    <property type="match status" value="1"/>
</dbReference>
<dbReference type="PANTHER" id="PTHR44591:SF3">
    <property type="entry name" value="RESPONSE REGULATORY DOMAIN-CONTAINING PROTEIN"/>
    <property type="match status" value="1"/>
</dbReference>
<evidence type="ECO:0000259" key="3">
    <source>
        <dbReference type="PROSITE" id="PS50110"/>
    </source>
</evidence>
<dbReference type="SUPFAM" id="SSF52172">
    <property type="entry name" value="CheY-like"/>
    <property type="match status" value="1"/>
</dbReference>
<dbReference type="KEGG" id="dpp:DICPUDRAFT_151574"/>
<dbReference type="eggNOG" id="KOG1947">
    <property type="taxonomic scope" value="Eukaryota"/>
</dbReference>
<protein>
    <recommendedName>
        <fullName evidence="3">Response regulatory domain-containing protein</fullName>
    </recommendedName>
</protein>
<proteinExistence type="predicted"/>
<evidence type="ECO:0000313" key="5">
    <source>
        <dbReference type="Proteomes" id="UP000001064"/>
    </source>
</evidence>
<organism evidence="4 5">
    <name type="scientific">Dictyostelium purpureum</name>
    <name type="common">Slime mold</name>
    <dbReference type="NCBI Taxonomy" id="5786"/>
    <lineage>
        <taxon>Eukaryota</taxon>
        <taxon>Amoebozoa</taxon>
        <taxon>Evosea</taxon>
        <taxon>Eumycetozoa</taxon>
        <taxon>Dictyostelia</taxon>
        <taxon>Dictyosteliales</taxon>
        <taxon>Dictyosteliaceae</taxon>
        <taxon>Dictyostelium</taxon>
    </lineage>
</organism>
<dbReference type="InParanoid" id="F0ZJ69"/>
<dbReference type="InterPro" id="IPR050595">
    <property type="entry name" value="Bact_response_regulator"/>
</dbReference>
<dbReference type="SUPFAM" id="SSF52047">
    <property type="entry name" value="RNI-like"/>
    <property type="match status" value="1"/>
</dbReference>
<feature type="modified residue" description="4-aspartylphosphate" evidence="2">
    <location>
        <position position="484"/>
    </location>
</feature>
<dbReference type="Pfam" id="PF00072">
    <property type="entry name" value="Response_reg"/>
    <property type="match status" value="1"/>
</dbReference>
<dbReference type="OMA" id="NICISEI"/>
<dbReference type="OrthoDB" id="60033at2759"/>
<dbReference type="InterPro" id="IPR001789">
    <property type="entry name" value="Sig_transdc_resp-reg_receiver"/>
</dbReference>
<dbReference type="CDD" id="cd17546">
    <property type="entry name" value="REC_hyHK_CKI1_RcsC-like"/>
    <property type="match status" value="1"/>
</dbReference>
<dbReference type="InterPro" id="IPR001611">
    <property type="entry name" value="Leu-rich_rpt"/>
</dbReference>
<feature type="domain" description="Response regulatory" evidence="3">
    <location>
        <begin position="434"/>
        <end position="556"/>
    </location>
</feature>
<sequence>MLCLKDYCINSIIQIIKNNYIDSNKENDNRNNSINNNILKEIGIQYLPSDILESLLKILKNIERWKLNDQIFQILLDSNINYLDLSNEDMINFNNFIQKEKNNNSYNNIYYSLIELNLSFNNIEDCLLFHFLNKVNSLKSLNLSYCTLLEFTSFEQTNNISITLETLNLRGCTNITSKGFNDRDTKYFKHLKGLTLLKLNHCNNISSEAIKYISQFKSLKILHLSHCTLLQAPNSFKPLVENNSSITTLNISYCLVDDESIGTITLNNENSDKENNNIDNIDNNNSLITNQKNIDSTNDLIKIQSLTSLSIRYNRITPKFLKALSNQKELLRKFKHLDLRQSNFIEVENALCLYPYMCSKDSQLYISNNNRSGRRSRFNIDICVNNSNNNNDLINLQELHNRYNNKTMASEDQIQLNRSSLRLSILERQKHSPLILLGEDEKFQASIVKNVLERKNFDVRIATNGKTAFEMYCETPFFELVIMDIYMPVVNGINSVRMIRQFEKSNNRKRTPIIICSGNESIIKSGNNSSDDIGGDAFITKPFRPNLIDLIIKMTQNTSIKT</sequence>
<dbReference type="SMART" id="SM00448">
    <property type="entry name" value="REC"/>
    <property type="match status" value="1"/>
</dbReference>
<dbReference type="RefSeq" id="XP_003287467.1">
    <property type="nucleotide sequence ID" value="XM_003287419.1"/>
</dbReference>
<evidence type="ECO:0000313" key="4">
    <source>
        <dbReference type="EMBL" id="EGC36029.1"/>
    </source>
</evidence>
<dbReference type="PANTHER" id="PTHR44591">
    <property type="entry name" value="STRESS RESPONSE REGULATOR PROTEIN 1"/>
    <property type="match status" value="1"/>
</dbReference>
<dbReference type="EMBL" id="GL871040">
    <property type="protein sequence ID" value="EGC36029.1"/>
    <property type="molecule type" value="Genomic_DNA"/>
</dbReference>
<dbReference type="VEuPathDB" id="AmoebaDB:DICPUDRAFT_151574"/>
<dbReference type="InterPro" id="IPR011006">
    <property type="entry name" value="CheY-like_superfamily"/>
</dbReference>
<dbReference type="AlphaFoldDB" id="F0ZJ69"/>
<gene>
    <name evidence="4" type="ORF">DICPUDRAFT_151574</name>
</gene>